<keyword evidence="10" id="KW-0539">Nucleus</keyword>
<feature type="domain" description="C2H2-type" evidence="12">
    <location>
        <begin position="294"/>
        <end position="323"/>
    </location>
</feature>
<dbReference type="AlphaFoldDB" id="A0A2K5EZU0"/>
<feature type="domain" description="C2H2-type" evidence="12">
    <location>
        <begin position="375"/>
        <end position="402"/>
    </location>
</feature>
<evidence type="ECO:0000256" key="4">
    <source>
        <dbReference type="ARBA" id="ARBA00022737"/>
    </source>
</evidence>
<keyword evidence="8" id="KW-0238">DNA-binding</keyword>
<evidence type="ECO:0000256" key="5">
    <source>
        <dbReference type="ARBA" id="ARBA00022771"/>
    </source>
</evidence>
<dbReference type="PANTHER" id="PTHR24381:SF455">
    <property type="entry name" value="RB-ASSOCIATED KRAB ZINC FINGER PROTEIN-RELATED"/>
    <property type="match status" value="1"/>
</dbReference>
<sequence length="489" mass="56871">MIESQEPVTFEDVAVDFTREERQQLNPAQKTLHRDVMLETYSHLVSVGCSGIKPEVIFKVEHGKDPWIKDSELSRWIYPDREKGLKSSQRIISGELLFQMEILERAPEDNSLYSVLKIWHIDNQIDRHQGNQDRVLRPVTVIGHETLTEETDSKYSAFGKMFNRCTDLAPSSKKFNKFESCENSFKSSSDLLNYSRSYARKDPIDRFGCGRPPNYNASCSVPEKEAHIQYKKVQAREKPNVCSMCGKGFIKKSQFIIHQRIHTGEKPYVCGDCRKAFSEKSNLTVHQRIHTREKSCESTECGRAFSRKSPFIVHQRVHTGEKPSECFECPKSHLIIHKRVHIREKPFECGECRKAFCETSHLFIHRITHTGEKPYECTECGKTFPRQTQFIIHQRTHTGEKPYECSECGKAFCEKSPLIIHQKTHPREKSPECTEFGMTFYPEITDDYTSEKTRWEKPSRCSDCGKAFCQHVYFTGHQNPYRKHTLYVC</sequence>
<dbReference type="Proteomes" id="UP000233020">
    <property type="component" value="Unplaced"/>
</dbReference>
<dbReference type="SMART" id="SM00355">
    <property type="entry name" value="ZnF_C2H2"/>
    <property type="match status" value="8"/>
</dbReference>
<dbReference type="GeneTree" id="ENSGT00940000163698"/>
<dbReference type="GO" id="GO:0008270">
    <property type="term" value="F:zinc ion binding"/>
    <property type="evidence" value="ECO:0007669"/>
    <property type="project" value="UniProtKB-KW"/>
</dbReference>
<dbReference type="SUPFAM" id="SSF57667">
    <property type="entry name" value="beta-beta-alpha zinc fingers"/>
    <property type="match status" value="4"/>
</dbReference>
<dbReference type="InterPro" id="IPR036236">
    <property type="entry name" value="Znf_C2H2_sf"/>
</dbReference>
<proteinExistence type="inferred from homology"/>
<dbReference type="PROSITE" id="PS00028">
    <property type="entry name" value="ZINC_FINGER_C2H2_1"/>
    <property type="match status" value="6"/>
</dbReference>
<dbReference type="PROSITE" id="PS50805">
    <property type="entry name" value="KRAB"/>
    <property type="match status" value="1"/>
</dbReference>
<dbReference type="FunFam" id="3.30.160.60:FF:000053">
    <property type="entry name" value="zinc finger protein 182 isoform X1"/>
    <property type="match status" value="1"/>
</dbReference>
<dbReference type="InterPro" id="IPR013087">
    <property type="entry name" value="Znf_C2H2_type"/>
</dbReference>
<evidence type="ECO:0000259" key="12">
    <source>
        <dbReference type="PROSITE" id="PS50157"/>
    </source>
</evidence>
<evidence type="ECO:0000256" key="1">
    <source>
        <dbReference type="ARBA" id="ARBA00004123"/>
    </source>
</evidence>
<gene>
    <name evidence="14" type="primary">ZNF630</name>
</gene>
<feature type="domain" description="C2H2-type" evidence="12">
    <location>
        <begin position="403"/>
        <end position="430"/>
    </location>
</feature>
<keyword evidence="6" id="KW-0862">Zinc</keyword>
<feature type="domain" description="C2H2-type" evidence="12">
    <location>
        <begin position="268"/>
        <end position="295"/>
    </location>
</feature>
<organism evidence="14 15">
    <name type="scientific">Aotus nancymaae</name>
    <name type="common">Ma's night monkey</name>
    <dbReference type="NCBI Taxonomy" id="37293"/>
    <lineage>
        <taxon>Eukaryota</taxon>
        <taxon>Metazoa</taxon>
        <taxon>Chordata</taxon>
        <taxon>Craniata</taxon>
        <taxon>Vertebrata</taxon>
        <taxon>Euteleostomi</taxon>
        <taxon>Mammalia</taxon>
        <taxon>Eutheria</taxon>
        <taxon>Euarchontoglires</taxon>
        <taxon>Primates</taxon>
        <taxon>Haplorrhini</taxon>
        <taxon>Platyrrhini</taxon>
        <taxon>Aotidae</taxon>
        <taxon>Aotus</taxon>
    </lineage>
</organism>
<feature type="domain" description="C2H2-type" evidence="12">
    <location>
        <begin position="459"/>
        <end position="485"/>
    </location>
</feature>
<evidence type="ECO:0000313" key="15">
    <source>
        <dbReference type="Proteomes" id="UP000233020"/>
    </source>
</evidence>
<protein>
    <submittedName>
        <fullName evidence="14">Zinc finger protein 630</fullName>
    </submittedName>
</protein>
<feature type="domain" description="C2H2-type" evidence="12">
    <location>
        <begin position="240"/>
        <end position="267"/>
    </location>
</feature>
<evidence type="ECO:0000256" key="3">
    <source>
        <dbReference type="ARBA" id="ARBA00022723"/>
    </source>
</evidence>
<dbReference type="GO" id="GO:0005634">
    <property type="term" value="C:nucleus"/>
    <property type="evidence" value="ECO:0007669"/>
    <property type="project" value="UniProtKB-SubCell"/>
</dbReference>
<dbReference type="FunFam" id="3.30.160.60:FF:001270">
    <property type="entry name" value="zinc finger protein 583 isoform X1"/>
    <property type="match status" value="1"/>
</dbReference>
<keyword evidence="5 11" id="KW-0863">Zinc-finger</keyword>
<dbReference type="Gene3D" id="3.30.160.60">
    <property type="entry name" value="Classic Zinc Finger"/>
    <property type="match status" value="6"/>
</dbReference>
<dbReference type="SMART" id="SM00349">
    <property type="entry name" value="KRAB"/>
    <property type="match status" value="1"/>
</dbReference>
<dbReference type="GO" id="GO:0000977">
    <property type="term" value="F:RNA polymerase II transcription regulatory region sequence-specific DNA binding"/>
    <property type="evidence" value="ECO:0007669"/>
    <property type="project" value="TreeGrafter"/>
</dbReference>
<evidence type="ECO:0000256" key="7">
    <source>
        <dbReference type="ARBA" id="ARBA00023015"/>
    </source>
</evidence>
<feature type="domain" description="KRAB" evidence="13">
    <location>
        <begin position="8"/>
        <end position="79"/>
    </location>
</feature>
<accession>A0A2K5EZU0</accession>
<reference evidence="14" key="1">
    <citation type="submission" date="2025-08" db="UniProtKB">
        <authorList>
            <consortium name="Ensembl"/>
        </authorList>
    </citation>
    <scope>IDENTIFICATION</scope>
</reference>
<evidence type="ECO:0000256" key="6">
    <source>
        <dbReference type="ARBA" id="ARBA00022833"/>
    </source>
</evidence>
<evidence type="ECO:0000256" key="10">
    <source>
        <dbReference type="ARBA" id="ARBA00023242"/>
    </source>
</evidence>
<dbReference type="InterPro" id="IPR036051">
    <property type="entry name" value="KRAB_dom_sf"/>
</dbReference>
<evidence type="ECO:0000256" key="11">
    <source>
        <dbReference type="PROSITE-ProRule" id="PRU00042"/>
    </source>
</evidence>
<keyword evidence="4" id="KW-0677">Repeat</keyword>
<keyword evidence="7" id="KW-0805">Transcription regulation</keyword>
<evidence type="ECO:0000256" key="9">
    <source>
        <dbReference type="ARBA" id="ARBA00023163"/>
    </source>
</evidence>
<dbReference type="Ensembl" id="ENSANAT00000056829.1">
    <property type="protein sequence ID" value="ENSANAP00000038734.1"/>
    <property type="gene ID" value="ENSANAG00000036813.1"/>
</dbReference>
<dbReference type="CDD" id="cd07765">
    <property type="entry name" value="KRAB_A-box"/>
    <property type="match status" value="1"/>
</dbReference>
<dbReference type="PANTHER" id="PTHR24381">
    <property type="entry name" value="ZINC FINGER PROTEIN"/>
    <property type="match status" value="1"/>
</dbReference>
<evidence type="ECO:0000256" key="2">
    <source>
        <dbReference type="ARBA" id="ARBA00006991"/>
    </source>
</evidence>
<dbReference type="PROSITE" id="PS50157">
    <property type="entry name" value="ZINC_FINGER_C2H2_2"/>
    <property type="match status" value="7"/>
</dbReference>
<keyword evidence="3" id="KW-0479">Metal-binding</keyword>
<dbReference type="FunFam" id="3.30.160.60:FF:001498">
    <property type="entry name" value="Zinc finger protein 404"/>
    <property type="match status" value="1"/>
</dbReference>
<keyword evidence="15" id="KW-1185">Reference proteome</keyword>
<comment type="similarity">
    <text evidence="2">Belongs to the krueppel C2H2-type zinc-finger protein family.</text>
</comment>
<reference evidence="14" key="2">
    <citation type="submission" date="2025-09" db="UniProtKB">
        <authorList>
            <consortium name="Ensembl"/>
        </authorList>
    </citation>
    <scope>IDENTIFICATION</scope>
</reference>
<dbReference type="GO" id="GO:0000981">
    <property type="term" value="F:DNA-binding transcription factor activity, RNA polymerase II-specific"/>
    <property type="evidence" value="ECO:0007669"/>
    <property type="project" value="TreeGrafter"/>
</dbReference>
<dbReference type="SUPFAM" id="SSF109640">
    <property type="entry name" value="KRAB domain (Kruppel-associated box)"/>
    <property type="match status" value="1"/>
</dbReference>
<dbReference type="FunFam" id="3.30.160.60:FF:000478">
    <property type="entry name" value="Zinc finger protein 133"/>
    <property type="match status" value="2"/>
</dbReference>
<evidence type="ECO:0000313" key="14">
    <source>
        <dbReference type="Ensembl" id="ENSANAP00000038734.1"/>
    </source>
</evidence>
<dbReference type="Pfam" id="PF01352">
    <property type="entry name" value="KRAB"/>
    <property type="match status" value="1"/>
</dbReference>
<evidence type="ECO:0000259" key="13">
    <source>
        <dbReference type="PROSITE" id="PS50805"/>
    </source>
</evidence>
<comment type="subcellular location">
    <subcellularLocation>
        <location evidence="1">Nucleus</location>
    </subcellularLocation>
</comment>
<dbReference type="OMA" id="YTGMKPC"/>
<keyword evidence="9" id="KW-0804">Transcription</keyword>
<dbReference type="Gene3D" id="6.10.140.140">
    <property type="match status" value="1"/>
</dbReference>
<feature type="domain" description="C2H2-type" evidence="12">
    <location>
        <begin position="347"/>
        <end position="374"/>
    </location>
</feature>
<dbReference type="InterPro" id="IPR001909">
    <property type="entry name" value="KRAB"/>
</dbReference>
<name>A0A2K5EZU0_AOTNA</name>
<dbReference type="FunFam" id="3.30.160.60:FF:001157">
    <property type="entry name" value="Zinc finger protein 793"/>
    <property type="match status" value="1"/>
</dbReference>
<dbReference type="Pfam" id="PF00096">
    <property type="entry name" value="zf-C2H2"/>
    <property type="match status" value="5"/>
</dbReference>
<evidence type="ECO:0000256" key="8">
    <source>
        <dbReference type="ARBA" id="ARBA00023125"/>
    </source>
</evidence>